<feature type="compositionally biased region" description="Basic residues" evidence="2">
    <location>
        <begin position="14"/>
        <end position="35"/>
    </location>
</feature>
<dbReference type="EMBL" id="UYRT01002294">
    <property type="protein sequence ID" value="VDK30893.1"/>
    <property type="molecule type" value="Genomic_DNA"/>
</dbReference>
<evidence type="ECO:0000313" key="5">
    <source>
        <dbReference type="WBParaSite" id="GPUH_0000176601-mRNA-1"/>
    </source>
</evidence>
<reference evidence="3 4" key="2">
    <citation type="submission" date="2018-11" db="EMBL/GenBank/DDBJ databases">
        <authorList>
            <consortium name="Pathogen Informatics"/>
        </authorList>
    </citation>
    <scope>NUCLEOTIDE SEQUENCE [LARGE SCALE GENOMIC DNA]</scope>
</reference>
<name>A0A183CZ71_9BILA</name>
<feature type="compositionally biased region" description="Basic and acidic residues" evidence="2">
    <location>
        <begin position="36"/>
        <end position="46"/>
    </location>
</feature>
<protein>
    <submittedName>
        <fullName evidence="3 5">Uncharacterized protein</fullName>
    </submittedName>
</protein>
<evidence type="ECO:0000256" key="1">
    <source>
        <dbReference type="SAM" id="Coils"/>
    </source>
</evidence>
<dbReference type="AlphaFoldDB" id="A0A183CZ71"/>
<reference evidence="5" key="1">
    <citation type="submission" date="2016-06" db="UniProtKB">
        <authorList>
            <consortium name="WormBaseParasite"/>
        </authorList>
    </citation>
    <scope>IDENTIFICATION</scope>
</reference>
<feature type="region of interest" description="Disordered" evidence="2">
    <location>
        <begin position="1"/>
        <end position="46"/>
    </location>
</feature>
<dbReference type="OrthoDB" id="10580616at2759"/>
<dbReference type="Proteomes" id="UP000271098">
    <property type="component" value="Unassembled WGS sequence"/>
</dbReference>
<accession>A0A183CZ71</accession>
<sequence>MSESEKERIEVENRRRRIRRTAKLHRLQHPNNHHYHASEDESDRKAALAHRLRAQMQRALRKTAEELKEGERQKHQEYERARRLREERLYEQSLEMRRRYVLNVKKLWLSTEDGETDCHPPTNVASSGQASSFPDHMAPS</sequence>
<gene>
    <name evidence="3" type="ORF">GPUH_LOCUS1764</name>
</gene>
<evidence type="ECO:0000313" key="4">
    <source>
        <dbReference type="Proteomes" id="UP000271098"/>
    </source>
</evidence>
<feature type="coiled-coil region" evidence="1">
    <location>
        <begin position="53"/>
        <end position="87"/>
    </location>
</feature>
<evidence type="ECO:0000256" key="2">
    <source>
        <dbReference type="SAM" id="MobiDB-lite"/>
    </source>
</evidence>
<keyword evidence="4" id="KW-1185">Reference proteome</keyword>
<evidence type="ECO:0000313" key="3">
    <source>
        <dbReference type="EMBL" id="VDK30893.1"/>
    </source>
</evidence>
<feature type="compositionally biased region" description="Polar residues" evidence="2">
    <location>
        <begin position="123"/>
        <end position="132"/>
    </location>
</feature>
<keyword evidence="1" id="KW-0175">Coiled coil</keyword>
<proteinExistence type="predicted"/>
<feature type="compositionally biased region" description="Basic and acidic residues" evidence="2">
    <location>
        <begin position="1"/>
        <end position="13"/>
    </location>
</feature>
<organism evidence="5">
    <name type="scientific">Gongylonema pulchrum</name>
    <dbReference type="NCBI Taxonomy" id="637853"/>
    <lineage>
        <taxon>Eukaryota</taxon>
        <taxon>Metazoa</taxon>
        <taxon>Ecdysozoa</taxon>
        <taxon>Nematoda</taxon>
        <taxon>Chromadorea</taxon>
        <taxon>Rhabditida</taxon>
        <taxon>Spirurina</taxon>
        <taxon>Spiruromorpha</taxon>
        <taxon>Spiruroidea</taxon>
        <taxon>Gongylonematidae</taxon>
        <taxon>Gongylonema</taxon>
    </lineage>
</organism>
<feature type="region of interest" description="Disordered" evidence="2">
    <location>
        <begin position="112"/>
        <end position="140"/>
    </location>
</feature>
<dbReference type="WBParaSite" id="GPUH_0000176601-mRNA-1">
    <property type="protein sequence ID" value="GPUH_0000176601-mRNA-1"/>
    <property type="gene ID" value="GPUH_0000176601"/>
</dbReference>